<reference evidence="1 2" key="1">
    <citation type="journal article" date="2016" name="Nat. Commun.">
        <title>Thousands of microbial genomes shed light on interconnected biogeochemical processes in an aquifer system.</title>
        <authorList>
            <person name="Anantharaman K."/>
            <person name="Brown C.T."/>
            <person name="Hug L.A."/>
            <person name="Sharon I."/>
            <person name="Castelle C.J."/>
            <person name="Probst A.J."/>
            <person name="Thomas B.C."/>
            <person name="Singh A."/>
            <person name="Wilkins M.J."/>
            <person name="Karaoz U."/>
            <person name="Brodie E.L."/>
            <person name="Williams K.H."/>
            <person name="Hubbard S.S."/>
            <person name="Banfield J.F."/>
        </authorList>
    </citation>
    <scope>NUCLEOTIDE SEQUENCE [LARGE SCALE GENOMIC DNA]</scope>
</reference>
<organism evidence="1 2">
    <name type="scientific">Candidatus Danuiimicrobium aquiferis</name>
    <dbReference type="NCBI Taxonomy" id="1801832"/>
    <lineage>
        <taxon>Bacteria</taxon>
        <taxon>Pseudomonadati</taxon>
        <taxon>Candidatus Omnitrophota</taxon>
        <taxon>Candidatus Danuiimicrobium</taxon>
    </lineage>
</organism>
<comment type="caution">
    <text evidence="1">The sequence shown here is derived from an EMBL/GenBank/DDBJ whole genome shotgun (WGS) entry which is preliminary data.</text>
</comment>
<accession>A0A1G1KX66</accession>
<protein>
    <submittedName>
        <fullName evidence="1">Uncharacterized protein</fullName>
    </submittedName>
</protein>
<evidence type="ECO:0000313" key="1">
    <source>
        <dbReference type="EMBL" id="OGW97189.1"/>
    </source>
</evidence>
<gene>
    <name evidence="1" type="ORF">A3G33_08420</name>
</gene>
<dbReference type="AlphaFoldDB" id="A0A1G1KX66"/>
<evidence type="ECO:0000313" key="2">
    <source>
        <dbReference type="Proteomes" id="UP000178187"/>
    </source>
</evidence>
<name>A0A1G1KX66_9BACT</name>
<dbReference type="Proteomes" id="UP000178187">
    <property type="component" value="Unassembled WGS sequence"/>
</dbReference>
<proteinExistence type="predicted"/>
<dbReference type="EMBL" id="MHFR01000043">
    <property type="protein sequence ID" value="OGW97189.1"/>
    <property type="molecule type" value="Genomic_DNA"/>
</dbReference>
<sequence>MVGEQRGNASTRKQDLKGGFGLVRCSSPECSQVLYEKSQAYWIHAPRKLICSKCENEVVFQGTDFAGNSMHEISYIYSCNSCKEEYFLRIPMDKKYCSVCKTDRYRSRSYHLRAPLPLHDPTNSCIPVVIQKCAA</sequence>